<dbReference type="RefSeq" id="WP_380606147.1">
    <property type="nucleotide sequence ID" value="NZ_JBHSDU010000015.1"/>
</dbReference>
<dbReference type="InterPro" id="IPR029058">
    <property type="entry name" value="AB_hydrolase_fold"/>
</dbReference>
<comment type="caution">
    <text evidence="6">The sequence shown here is derived from an EMBL/GenBank/DDBJ whole genome shotgun (WGS) entry which is preliminary data.</text>
</comment>
<dbReference type="SUPFAM" id="SSF53474">
    <property type="entry name" value="alpha/beta-Hydrolases"/>
    <property type="match status" value="1"/>
</dbReference>
<dbReference type="Gene3D" id="2.60.40.10">
    <property type="entry name" value="Immunoglobulins"/>
    <property type="match status" value="1"/>
</dbReference>
<evidence type="ECO:0000256" key="3">
    <source>
        <dbReference type="ARBA" id="ARBA00022801"/>
    </source>
</evidence>
<keyword evidence="3 6" id="KW-0378">Hydrolase</keyword>
<accession>A0ABV8T4X8</accession>
<sequence>MPSHPSAQEVAGRKGDQRHAALAGSRAWTIIAAIVSLLSAVAQAADSPRIQRLEQSLKSEGTKATDAFWREIDSAGTPLIERVPGRADRMWVTFLWRQTAHRDATDIGVVGIFNQTPWQSHDGLTQLTGSDVWYRTYELETDARAPYAFSWPEGRVTDEKPLRKELRVGGMREIFPDPRARKQIPEVFFARETPVAEDYFEGPDARPERWLQQRDGVPRGAVAEREVTSRILNNTRKVAIYTPPGHSKKNGPYALVVLFDGLSYLQSAALPTQLDNMRADGVLPPVVAIMIDYIDAAHRQSELSGEPAFGRFIVEELLPGLRGELHLTRDPRKAVIAGASRGGLAASYIAIRHPQIFGNVLAQSGSFSWAPKGEPDGALLREVAEKPALPVRFYMVAGTWENPDRMLRYSREMRDLLEKKRYRVSYSEYAGGHTFLNWRATLPDGLITLIGQQR</sequence>
<gene>
    <name evidence="6" type="ORF">ACFPN2_37025</name>
</gene>
<keyword evidence="7" id="KW-1185">Reference proteome</keyword>
<comment type="similarity">
    <text evidence="4">Belongs to the Fes family.</text>
</comment>
<evidence type="ECO:0000259" key="5">
    <source>
        <dbReference type="Pfam" id="PF11806"/>
    </source>
</evidence>
<evidence type="ECO:0000313" key="7">
    <source>
        <dbReference type="Proteomes" id="UP001595904"/>
    </source>
</evidence>
<dbReference type="Pfam" id="PF11806">
    <property type="entry name" value="Enterochelin_N"/>
    <property type="match status" value="1"/>
</dbReference>
<dbReference type="EMBL" id="JBHSDU010000015">
    <property type="protein sequence ID" value="MFC4314728.1"/>
    <property type="molecule type" value="Genomic_DNA"/>
</dbReference>
<organism evidence="6 7">
    <name type="scientific">Steroidobacter flavus</name>
    <dbReference type="NCBI Taxonomy" id="1842136"/>
    <lineage>
        <taxon>Bacteria</taxon>
        <taxon>Pseudomonadati</taxon>
        <taxon>Pseudomonadota</taxon>
        <taxon>Gammaproteobacteria</taxon>
        <taxon>Steroidobacterales</taxon>
        <taxon>Steroidobacteraceae</taxon>
        <taxon>Steroidobacter</taxon>
    </lineage>
</organism>
<comment type="subcellular location">
    <subcellularLocation>
        <location evidence="1">Cytoplasm</location>
    </subcellularLocation>
</comment>
<dbReference type="Pfam" id="PF00756">
    <property type="entry name" value="Esterase"/>
    <property type="match status" value="1"/>
</dbReference>
<evidence type="ECO:0000256" key="4">
    <source>
        <dbReference type="ARBA" id="ARBA00024201"/>
    </source>
</evidence>
<dbReference type="InterPro" id="IPR013783">
    <property type="entry name" value="Ig-like_fold"/>
</dbReference>
<dbReference type="PANTHER" id="PTHR48098:SF3">
    <property type="entry name" value="IRON(III) ENTEROBACTIN ESTERASE"/>
    <property type="match status" value="1"/>
</dbReference>
<dbReference type="InterPro" id="IPR050583">
    <property type="entry name" value="Mycobacterial_A85_antigen"/>
</dbReference>
<evidence type="ECO:0000256" key="1">
    <source>
        <dbReference type="ARBA" id="ARBA00004496"/>
    </source>
</evidence>
<dbReference type="GO" id="GO:0016787">
    <property type="term" value="F:hydrolase activity"/>
    <property type="evidence" value="ECO:0007669"/>
    <property type="project" value="UniProtKB-KW"/>
</dbReference>
<proteinExistence type="inferred from homology"/>
<dbReference type="Proteomes" id="UP001595904">
    <property type="component" value="Unassembled WGS sequence"/>
</dbReference>
<dbReference type="SUPFAM" id="SSF81296">
    <property type="entry name" value="E set domains"/>
    <property type="match status" value="1"/>
</dbReference>
<evidence type="ECO:0000313" key="6">
    <source>
        <dbReference type="EMBL" id="MFC4314728.1"/>
    </source>
</evidence>
<protein>
    <submittedName>
        <fullName evidence="6">Alpha/beta hydrolase-fold protein</fullName>
    </submittedName>
</protein>
<dbReference type="InterPro" id="IPR014756">
    <property type="entry name" value="Ig_E-set"/>
</dbReference>
<name>A0ABV8T4X8_9GAMM</name>
<reference evidence="7" key="1">
    <citation type="journal article" date="2019" name="Int. J. Syst. Evol. Microbiol.">
        <title>The Global Catalogue of Microorganisms (GCM) 10K type strain sequencing project: providing services to taxonomists for standard genome sequencing and annotation.</title>
        <authorList>
            <consortium name="The Broad Institute Genomics Platform"/>
            <consortium name="The Broad Institute Genome Sequencing Center for Infectious Disease"/>
            <person name="Wu L."/>
            <person name="Ma J."/>
        </authorList>
    </citation>
    <scope>NUCLEOTIDE SEQUENCE [LARGE SCALE GENOMIC DNA]</scope>
    <source>
        <strain evidence="7">CGMCC 1.10759</strain>
    </source>
</reference>
<feature type="domain" description="Enterochelin esterase N-terminal" evidence="5">
    <location>
        <begin position="92"/>
        <end position="188"/>
    </location>
</feature>
<dbReference type="InterPro" id="IPR000801">
    <property type="entry name" value="Esterase-like"/>
</dbReference>
<dbReference type="PANTHER" id="PTHR48098">
    <property type="entry name" value="ENTEROCHELIN ESTERASE-RELATED"/>
    <property type="match status" value="1"/>
</dbReference>
<keyword evidence="2" id="KW-0963">Cytoplasm</keyword>
<evidence type="ECO:0000256" key="2">
    <source>
        <dbReference type="ARBA" id="ARBA00022490"/>
    </source>
</evidence>
<dbReference type="InterPro" id="IPR021764">
    <property type="entry name" value="Enterochelin_esterase_N"/>
</dbReference>
<dbReference type="Gene3D" id="3.40.50.1820">
    <property type="entry name" value="alpha/beta hydrolase"/>
    <property type="match status" value="1"/>
</dbReference>